<dbReference type="Proteomes" id="UP000583556">
    <property type="component" value="Unassembled WGS sequence"/>
</dbReference>
<proteinExistence type="predicted"/>
<evidence type="ECO:0000313" key="2">
    <source>
        <dbReference type="Proteomes" id="UP000583556"/>
    </source>
</evidence>
<comment type="caution">
    <text evidence="1">The sequence shown here is derived from an EMBL/GenBank/DDBJ whole genome shotgun (WGS) entry which is preliminary data.</text>
</comment>
<gene>
    <name evidence="1" type="ORF">HHL27_12775</name>
</gene>
<dbReference type="AlphaFoldDB" id="A0A7Y0BQP7"/>
<protein>
    <submittedName>
        <fullName evidence="1">Uncharacterized protein</fullName>
    </submittedName>
</protein>
<accession>A0A7Y0BQP7</accession>
<sequence>MRYNPWIEVNRAGQAARRKAYSGGRLPAPINRQFIGLQAFNVCTSSLEFHLPEVERFFAPALRLCSLRRNALQVRLTVRWSRHSDT</sequence>
<name>A0A7Y0BQP7_9SPHN</name>
<organism evidence="1 2">
    <name type="scientific">Novosphingobium olei</name>
    <dbReference type="NCBI Taxonomy" id="2728851"/>
    <lineage>
        <taxon>Bacteria</taxon>
        <taxon>Pseudomonadati</taxon>
        <taxon>Pseudomonadota</taxon>
        <taxon>Alphaproteobacteria</taxon>
        <taxon>Sphingomonadales</taxon>
        <taxon>Sphingomonadaceae</taxon>
        <taxon>Novosphingobium</taxon>
    </lineage>
</organism>
<keyword evidence="2" id="KW-1185">Reference proteome</keyword>
<evidence type="ECO:0000313" key="1">
    <source>
        <dbReference type="EMBL" id="NML94540.1"/>
    </source>
</evidence>
<dbReference type="RefSeq" id="WP_169493817.1">
    <property type="nucleotide sequence ID" value="NZ_JABBGM010000005.1"/>
</dbReference>
<dbReference type="EMBL" id="JABBGM010000005">
    <property type="protein sequence ID" value="NML94540.1"/>
    <property type="molecule type" value="Genomic_DNA"/>
</dbReference>
<reference evidence="1 2" key="1">
    <citation type="submission" date="2020-04" db="EMBL/GenBank/DDBJ databases">
        <title>Novosphingobium sp. TW-4 isolated from soil.</title>
        <authorList>
            <person name="Dahal R.H."/>
            <person name="Chaudhary D.K."/>
        </authorList>
    </citation>
    <scope>NUCLEOTIDE SEQUENCE [LARGE SCALE GENOMIC DNA]</scope>
    <source>
        <strain evidence="1 2">TW-4</strain>
    </source>
</reference>